<dbReference type="AlphaFoldDB" id="A0A8J3RJX0"/>
<gene>
    <name evidence="1" type="ORF">Plo01_27570</name>
</gene>
<evidence type="ECO:0008006" key="3">
    <source>
        <dbReference type="Google" id="ProtNLM"/>
    </source>
</evidence>
<comment type="caution">
    <text evidence="1">The sequence shown here is derived from an EMBL/GenBank/DDBJ whole genome shotgun (WGS) entry which is preliminary data.</text>
</comment>
<name>A0A8J3RJX0_9ACTN</name>
<organism evidence="1 2">
    <name type="scientific">Planobispora longispora</name>
    <dbReference type="NCBI Taxonomy" id="28887"/>
    <lineage>
        <taxon>Bacteria</taxon>
        <taxon>Bacillati</taxon>
        <taxon>Actinomycetota</taxon>
        <taxon>Actinomycetes</taxon>
        <taxon>Streptosporangiales</taxon>
        <taxon>Streptosporangiaceae</taxon>
        <taxon>Planobispora</taxon>
    </lineage>
</organism>
<sequence>MEGWSRVRDACGRSGTHHITYELRLPDGRILRTGISHPPDRTSYGRGIWAHILRDQLDVTEDEFWKCVKEGEKPDRGVPPVPAESLPADLVHLLIAKVGLPEAEVAQMTREVAIARLQRFWTGGG</sequence>
<proteinExistence type="predicted"/>
<dbReference type="EMBL" id="BOOH01000019">
    <property type="protein sequence ID" value="GIH76328.1"/>
    <property type="molecule type" value="Genomic_DNA"/>
</dbReference>
<accession>A0A8J3RJX0</accession>
<keyword evidence="2" id="KW-1185">Reference proteome</keyword>
<evidence type="ECO:0000313" key="1">
    <source>
        <dbReference type="EMBL" id="GIH76328.1"/>
    </source>
</evidence>
<evidence type="ECO:0000313" key="2">
    <source>
        <dbReference type="Proteomes" id="UP000616724"/>
    </source>
</evidence>
<protein>
    <recommendedName>
        <fullName evidence="3">Cytotoxic translational repressor of toxin-antitoxin stability system</fullName>
    </recommendedName>
</protein>
<reference evidence="1 2" key="1">
    <citation type="submission" date="2021-01" db="EMBL/GenBank/DDBJ databases">
        <title>Whole genome shotgun sequence of Planobispora longispora NBRC 13918.</title>
        <authorList>
            <person name="Komaki H."/>
            <person name="Tamura T."/>
        </authorList>
    </citation>
    <scope>NUCLEOTIDE SEQUENCE [LARGE SCALE GENOMIC DNA]</scope>
    <source>
        <strain evidence="1 2">NBRC 13918</strain>
    </source>
</reference>
<dbReference type="Proteomes" id="UP000616724">
    <property type="component" value="Unassembled WGS sequence"/>
</dbReference>